<protein>
    <submittedName>
        <fullName evidence="2">Uncharacterized protein</fullName>
    </submittedName>
</protein>
<evidence type="ECO:0000313" key="2">
    <source>
        <dbReference type="EMBL" id="GFH28101.1"/>
    </source>
</evidence>
<feature type="region of interest" description="Disordered" evidence="1">
    <location>
        <begin position="1"/>
        <end position="23"/>
    </location>
</feature>
<accession>A0A6A0A6H5</accession>
<reference evidence="2 3" key="1">
    <citation type="submission" date="2020-02" db="EMBL/GenBank/DDBJ databases">
        <title>Draft genome sequence of Haematococcus lacustris strain NIES-144.</title>
        <authorList>
            <person name="Morimoto D."/>
            <person name="Nakagawa S."/>
            <person name="Yoshida T."/>
            <person name="Sawayama S."/>
        </authorList>
    </citation>
    <scope>NUCLEOTIDE SEQUENCE [LARGE SCALE GENOMIC DNA]</scope>
    <source>
        <strain evidence="2 3">NIES-144</strain>
    </source>
</reference>
<dbReference type="EMBL" id="BLLF01003743">
    <property type="protein sequence ID" value="GFH28101.1"/>
    <property type="molecule type" value="Genomic_DNA"/>
</dbReference>
<keyword evidence="3" id="KW-1185">Reference proteome</keyword>
<feature type="compositionally biased region" description="Low complexity" evidence="1">
    <location>
        <begin position="12"/>
        <end position="23"/>
    </location>
</feature>
<organism evidence="2 3">
    <name type="scientific">Haematococcus lacustris</name>
    <name type="common">Green alga</name>
    <name type="synonym">Haematococcus pluvialis</name>
    <dbReference type="NCBI Taxonomy" id="44745"/>
    <lineage>
        <taxon>Eukaryota</taxon>
        <taxon>Viridiplantae</taxon>
        <taxon>Chlorophyta</taxon>
        <taxon>core chlorophytes</taxon>
        <taxon>Chlorophyceae</taxon>
        <taxon>CS clade</taxon>
        <taxon>Chlamydomonadales</taxon>
        <taxon>Haematococcaceae</taxon>
        <taxon>Haematococcus</taxon>
    </lineage>
</organism>
<sequence length="172" mass="18401">MSEQKHLFGYNQPPCSSQHQPPSQGAAQYGLACLVEKLRLAEERRLSRSIAAAHSALATKLQELQEAYQQQVRLVHASGSGIPAAPGAARQAASIHTYGACQAGAWVPPGVSYAARQAAPTPPPPPHNCQRGCQEDAPNATPLPCHVRPRARAASFFLSFIQTQSPILTHCH</sequence>
<comment type="caution">
    <text evidence="2">The sequence shown here is derived from an EMBL/GenBank/DDBJ whole genome shotgun (WGS) entry which is preliminary data.</text>
</comment>
<dbReference type="AlphaFoldDB" id="A0A6A0A6H5"/>
<evidence type="ECO:0000256" key="1">
    <source>
        <dbReference type="SAM" id="MobiDB-lite"/>
    </source>
</evidence>
<proteinExistence type="predicted"/>
<name>A0A6A0A6H5_HAELA</name>
<evidence type="ECO:0000313" key="3">
    <source>
        <dbReference type="Proteomes" id="UP000485058"/>
    </source>
</evidence>
<dbReference type="Proteomes" id="UP000485058">
    <property type="component" value="Unassembled WGS sequence"/>
</dbReference>
<gene>
    <name evidence="2" type="ORF">HaLaN_26534</name>
</gene>